<dbReference type="EC" id="6.5.1.2" evidence="11 12"/>
<keyword evidence="6 11" id="KW-0862">Zinc</keyword>
<keyword evidence="11" id="KW-0464">Manganese</keyword>
<protein>
    <recommendedName>
        <fullName evidence="11 12">DNA ligase</fullName>
        <ecNumber evidence="11 12">6.5.1.2</ecNumber>
    </recommendedName>
    <alternativeName>
        <fullName evidence="11">Polydeoxyribonucleotide synthase [NAD(+)]</fullName>
    </alternativeName>
</protein>
<dbReference type="PIRSF" id="PIRSF001604">
    <property type="entry name" value="LigA"/>
    <property type="match status" value="1"/>
</dbReference>
<dbReference type="InterPro" id="IPR013839">
    <property type="entry name" value="DNAligase_adenylation"/>
</dbReference>
<keyword evidence="3 11" id="KW-0235">DNA replication</keyword>
<dbReference type="EMBL" id="LR215037">
    <property type="protein sequence ID" value="VEU75211.1"/>
    <property type="molecule type" value="Genomic_DNA"/>
</dbReference>
<dbReference type="InterPro" id="IPR012340">
    <property type="entry name" value="NA-bd_OB-fold"/>
</dbReference>
<proteinExistence type="inferred from homology"/>
<feature type="binding site" evidence="11">
    <location>
        <position position="286"/>
    </location>
    <ligand>
        <name>NAD(+)</name>
        <dbReference type="ChEBI" id="CHEBI:57540"/>
    </ligand>
</feature>
<feature type="binding site" evidence="11">
    <location>
        <position position="419"/>
    </location>
    <ligand>
        <name>Zn(2+)</name>
        <dbReference type="ChEBI" id="CHEBI:29105"/>
    </ligand>
</feature>
<comment type="similarity">
    <text evidence="11">Belongs to the NAD-dependent DNA ligase family. LigA subfamily.</text>
</comment>
<dbReference type="Pfam" id="PF01653">
    <property type="entry name" value="DNA_ligase_aden"/>
    <property type="match status" value="1"/>
</dbReference>
<feature type="binding site" evidence="11">
    <location>
        <position position="310"/>
    </location>
    <ligand>
        <name>NAD(+)</name>
        <dbReference type="ChEBI" id="CHEBI:57540"/>
    </ligand>
</feature>
<evidence type="ECO:0000256" key="1">
    <source>
        <dbReference type="ARBA" id="ARBA00004067"/>
    </source>
</evidence>
<feature type="binding site" evidence="11">
    <location>
        <position position="171"/>
    </location>
    <ligand>
        <name>NAD(+)</name>
        <dbReference type="ChEBI" id="CHEBI:57540"/>
    </ligand>
</feature>
<dbReference type="InterPro" id="IPR001357">
    <property type="entry name" value="BRCT_dom"/>
</dbReference>
<dbReference type="InterPro" id="IPR033136">
    <property type="entry name" value="DNA_ligase_CS"/>
</dbReference>
<dbReference type="Gene3D" id="3.40.50.10190">
    <property type="entry name" value="BRCT domain"/>
    <property type="match status" value="1"/>
</dbReference>
<dbReference type="PROSITE" id="PS01055">
    <property type="entry name" value="DNA_LIGASE_N1"/>
    <property type="match status" value="1"/>
</dbReference>
<dbReference type="SUPFAM" id="SSF52113">
    <property type="entry name" value="BRCT domain"/>
    <property type="match status" value="1"/>
</dbReference>
<dbReference type="Pfam" id="PF03120">
    <property type="entry name" value="OB_DNA_ligase"/>
    <property type="match status" value="1"/>
</dbReference>
<dbReference type="HAMAP" id="MF_01588">
    <property type="entry name" value="DNA_ligase_A"/>
    <property type="match status" value="1"/>
</dbReference>
<dbReference type="NCBIfam" id="NF005932">
    <property type="entry name" value="PRK07956.1"/>
    <property type="match status" value="1"/>
</dbReference>
<dbReference type="SUPFAM" id="SSF50249">
    <property type="entry name" value="Nucleic acid-binding proteins"/>
    <property type="match status" value="1"/>
</dbReference>
<dbReference type="RefSeq" id="WP_129646125.1">
    <property type="nucleotide sequence ID" value="NZ_LR215037.1"/>
</dbReference>
<comment type="function">
    <text evidence="1 11">DNA ligase that catalyzes the formation of phosphodiester linkages between 5'-phosphoryl and 3'-hydroxyl groups in double-stranded DNA using NAD as a coenzyme and as the energy source for the reaction. It is essential for DNA replication and repair of damaged DNA.</text>
</comment>
<evidence type="ECO:0000256" key="7">
    <source>
        <dbReference type="ARBA" id="ARBA00022842"/>
    </source>
</evidence>
<dbReference type="GO" id="GO:0003677">
    <property type="term" value="F:DNA binding"/>
    <property type="evidence" value="ECO:0007669"/>
    <property type="project" value="InterPro"/>
</dbReference>
<feature type="binding site" evidence="11">
    <location>
        <position position="401"/>
    </location>
    <ligand>
        <name>Zn(2+)</name>
        <dbReference type="ChEBI" id="CHEBI:29105"/>
    </ligand>
</feature>
<dbReference type="InterPro" id="IPR036420">
    <property type="entry name" value="BRCT_dom_sf"/>
</dbReference>
<organism evidence="14 15">
    <name type="scientific">Mycoplasmopsis maculosa</name>
    <dbReference type="NCBI Taxonomy" id="114885"/>
    <lineage>
        <taxon>Bacteria</taxon>
        <taxon>Bacillati</taxon>
        <taxon>Mycoplasmatota</taxon>
        <taxon>Mycoplasmoidales</taxon>
        <taxon>Metamycoplasmataceae</taxon>
        <taxon>Mycoplasmopsis</taxon>
    </lineage>
</organism>
<reference evidence="14 15" key="1">
    <citation type="submission" date="2019-01" db="EMBL/GenBank/DDBJ databases">
        <authorList>
            <consortium name="Pathogen Informatics"/>
        </authorList>
    </citation>
    <scope>NUCLEOTIDE SEQUENCE [LARGE SCALE GENOMIC DNA]</scope>
    <source>
        <strain evidence="14 15">NCTC10168</strain>
    </source>
</reference>
<dbReference type="InterPro" id="IPR010994">
    <property type="entry name" value="RuvA_2-like"/>
</dbReference>
<dbReference type="Gene3D" id="1.10.150.20">
    <property type="entry name" value="5' to 3' exonuclease, C-terminal subdomain"/>
    <property type="match status" value="2"/>
</dbReference>
<dbReference type="PROSITE" id="PS01056">
    <property type="entry name" value="DNA_LIGASE_N2"/>
    <property type="match status" value="1"/>
</dbReference>
<dbReference type="KEGG" id="mmau:NCTC10168_00127"/>
<dbReference type="SMART" id="SM00278">
    <property type="entry name" value="HhH1"/>
    <property type="match status" value="3"/>
</dbReference>
<dbReference type="Pfam" id="PF12826">
    <property type="entry name" value="HHH_2"/>
    <property type="match status" value="1"/>
</dbReference>
<dbReference type="CDD" id="cd17748">
    <property type="entry name" value="BRCT_DNA_ligase_like"/>
    <property type="match status" value="1"/>
</dbReference>
<dbReference type="Gene3D" id="3.30.470.30">
    <property type="entry name" value="DNA ligase/mRNA capping enzyme"/>
    <property type="match status" value="1"/>
</dbReference>
<dbReference type="InterPro" id="IPR041663">
    <property type="entry name" value="DisA/LigA_HHH"/>
</dbReference>
<evidence type="ECO:0000256" key="12">
    <source>
        <dbReference type="RuleBase" id="RU000618"/>
    </source>
</evidence>
<dbReference type="SMART" id="SM00292">
    <property type="entry name" value="BRCT"/>
    <property type="match status" value="1"/>
</dbReference>
<evidence type="ECO:0000256" key="3">
    <source>
        <dbReference type="ARBA" id="ARBA00022705"/>
    </source>
</evidence>
<evidence type="ECO:0000256" key="4">
    <source>
        <dbReference type="ARBA" id="ARBA00022723"/>
    </source>
</evidence>
<feature type="domain" description="BRCT" evidence="13">
    <location>
        <begin position="582"/>
        <end position="660"/>
    </location>
</feature>
<feature type="binding site" evidence="11">
    <location>
        <begin position="34"/>
        <end position="38"/>
    </location>
    <ligand>
        <name>NAD(+)</name>
        <dbReference type="ChEBI" id="CHEBI:57540"/>
    </ligand>
</feature>
<evidence type="ECO:0000256" key="10">
    <source>
        <dbReference type="ARBA" id="ARBA00034005"/>
    </source>
</evidence>
<evidence type="ECO:0000256" key="8">
    <source>
        <dbReference type="ARBA" id="ARBA00023027"/>
    </source>
</evidence>
<dbReference type="Gene3D" id="2.40.50.140">
    <property type="entry name" value="Nucleic acid-binding proteins"/>
    <property type="match status" value="1"/>
</dbReference>
<dbReference type="SUPFAM" id="SSF56091">
    <property type="entry name" value="DNA ligase/mRNA capping enzyme, catalytic domain"/>
    <property type="match status" value="1"/>
</dbReference>
<keyword evidence="8 11" id="KW-0520">NAD</keyword>
<keyword evidence="2 11" id="KW-0436">Ligase</keyword>
<keyword evidence="15" id="KW-1185">Reference proteome</keyword>
<dbReference type="GO" id="GO:0003911">
    <property type="term" value="F:DNA ligase (NAD+) activity"/>
    <property type="evidence" value="ECO:0007669"/>
    <property type="project" value="UniProtKB-UniRule"/>
</dbReference>
<sequence length="660" mass="75864">MNNKDIKNKIKELTQKINYLNDEYYNKNNSLVSDLEYDKFLLELEELEAKYPNFILPDTPTLKVGSLANSKFTKFIHEKPMLSLNKAYKYEDVQKYIDNILLSLPIEEINFSIEPKIDGLSISLHYKKGKLVKAVTRGDGIEGEDVTENIYSIKELPKLINYSEDLELRGEVFFKKEDFLNLNKELANNNSKTFANARNAASGTLRQLDSSIVEQRNLSLFLYELVNPEKHRIDSQIKALEFIKKLNIPTNPNSKLVELEDLEEEIQNFAEIKNELPYDADGLVIKLNNLNLWDKLGKTAKFPKHSIAFKYEVETAISKITSIIATVGRTGKITYVAELNPVELNQTTVSRATLHNFNFIKELNININDDVMIVKAGEIIPKVIKVINKNSNTFYNKILFCPSCKSELVEYSDIVDQFCLNNDCRDKNINIISHFVDRKCLNIVGLAISTIKDLYPTFLKNIKDIYSLKEYKDELEKINRFGKTKVNNLLKSIEESKKNKFDKVLFALGIKHLGQRAAKLIANNYSSFKDLIDDKDLIKIKNIRNIGEKIIESILEFKNDQKNLDLMLFLDQNFEYEKKAINKSNLLNELSFVITGKLKNPRDYYVELIENNGGKNLSSISSKTNYLILGEDAGSKKEKALSLNVKIITEEEFLKMINME</sequence>
<gene>
    <name evidence="11 14" type="primary">ligA</name>
    <name evidence="14" type="ORF">NCTC10168_00127</name>
</gene>
<feature type="binding site" evidence="11">
    <location>
        <position position="424"/>
    </location>
    <ligand>
        <name>Zn(2+)</name>
        <dbReference type="ChEBI" id="CHEBI:29105"/>
    </ligand>
</feature>
<dbReference type="Gene3D" id="1.10.287.610">
    <property type="entry name" value="Helix hairpin bin"/>
    <property type="match status" value="1"/>
</dbReference>
<evidence type="ECO:0000256" key="6">
    <source>
        <dbReference type="ARBA" id="ARBA00022833"/>
    </source>
</evidence>
<dbReference type="InterPro" id="IPR003583">
    <property type="entry name" value="Hlx-hairpin-Hlx_DNA-bd_motif"/>
</dbReference>
<dbReference type="Pfam" id="PF00533">
    <property type="entry name" value="BRCT"/>
    <property type="match status" value="1"/>
</dbReference>
<dbReference type="NCBIfam" id="TIGR00575">
    <property type="entry name" value="dnlj"/>
    <property type="match status" value="1"/>
</dbReference>
<dbReference type="CDD" id="cd00114">
    <property type="entry name" value="LIGANc"/>
    <property type="match status" value="1"/>
</dbReference>
<comment type="cofactor">
    <cofactor evidence="11">
        <name>Mg(2+)</name>
        <dbReference type="ChEBI" id="CHEBI:18420"/>
    </cofactor>
    <cofactor evidence="11">
        <name>Mn(2+)</name>
        <dbReference type="ChEBI" id="CHEBI:29035"/>
    </cofactor>
</comment>
<dbReference type="InterPro" id="IPR018239">
    <property type="entry name" value="DNA_ligase_AS"/>
</dbReference>
<evidence type="ECO:0000256" key="11">
    <source>
        <dbReference type="HAMAP-Rule" id="MF_01588"/>
    </source>
</evidence>
<evidence type="ECO:0000313" key="15">
    <source>
        <dbReference type="Proteomes" id="UP000290243"/>
    </source>
</evidence>
<feature type="binding site" evidence="11">
    <location>
        <position position="114"/>
    </location>
    <ligand>
        <name>NAD(+)</name>
        <dbReference type="ChEBI" id="CHEBI:57540"/>
    </ligand>
</feature>
<feature type="binding site" evidence="11">
    <location>
        <position position="137"/>
    </location>
    <ligand>
        <name>NAD(+)</name>
        <dbReference type="ChEBI" id="CHEBI:57540"/>
    </ligand>
</feature>
<dbReference type="InterPro" id="IPR004150">
    <property type="entry name" value="NAD_DNA_ligase_OB"/>
</dbReference>
<keyword evidence="7 11" id="KW-0460">Magnesium</keyword>
<keyword evidence="5 11" id="KW-0227">DNA damage</keyword>
<keyword evidence="4 11" id="KW-0479">Metal-binding</keyword>
<dbReference type="AlphaFoldDB" id="A0A449B3N2"/>
<evidence type="ECO:0000259" key="13">
    <source>
        <dbReference type="PROSITE" id="PS50172"/>
    </source>
</evidence>
<dbReference type="Proteomes" id="UP000290243">
    <property type="component" value="Chromosome"/>
</dbReference>
<evidence type="ECO:0000256" key="2">
    <source>
        <dbReference type="ARBA" id="ARBA00022598"/>
    </source>
</evidence>
<name>A0A449B3N2_9BACT</name>
<dbReference type="OrthoDB" id="9759736at2"/>
<evidence type="ECO:0000313" key="14">
    <source>
        <dbReference type="EMBL" id="VEU75211.1"/>
    </source>
</evidence>
<dbReference type="InterPro" id="IPR001679">
    <property type="entry name" value="DNA_ligase"/>
</dbReference>
<dbReference type="PROSITE" id="PS50172">
    <property type="entry name" value="BRCT"/>
    <property type="match status" value="1"/>
</dbReference>
<feature type="binding site" evidence="11">
    <location>
        <begin position="83"/>
        <end position="84"/>
    </location>
    <ligand>
        <name>NAD(+)</name>
        <dbReference type="ChEBI" id="CHEBI:57540"/>
    </ligand>
</feature>
<accession>A0A449B3N2</accession>
<evidence type="ECO:0000256" key="5">
    <source>
        <dbReference type="ARBA" id="ARBA00022763"/>
    </source>
</evidence>
<evidence type="ECO:0000256" key="9">
    <source>
        <dbReference type="ARBA" id="ARBA00023204"/>
    </source>
</evidence>
<feature type="binding site" evidence="11">
    <location>
        <position position="404"/>
    </location>
    <ligand>
        <name>Zn(2+)</name>
        <dbReference type="ChEBI" id="CHEBI:29105"/>
    </ligand>
</feature>
<dbReference type="SUPFAM" id="SSF47781">
    <property type="entry name" value="RuvA domain 2-like"/>
    <property type="match status" value="1"/>
</dbReference>
<dbReference type="SMART" id="SM00532">
    <property type="entry name" value="LIGANc"/>
    <property type="match status" value="1"/>
</dbReference>
<feature type="active site" description="N6-AMP-lysine intermediate" evidence="11">
    <location>
        <position position="116"/>
    </location>
</feature>
<comment type="catalytic activity">
    <reaction evidence="10 11 12">
        <text>NAD(+) + (deoxyribonucleotide)n-3'-hydroxyl + 5'-phospho-(deoxyribonucleotide)m = (deoxyribonucleotide)n+m + AMP + beta-nicotinamide D-nucleotide.</text>
        <dbReference type="EC" id="6.5.1.2"/>
    </reaction>
</comment>
<keyword evidence="9 11" id="KW-0234">DNA repair</keyword>
<dbReference type="GO" id="GO:0006260">
    <property type="term" value="P:DNA replication"/>
    <property type="evidence" value="ECO:0007669"/>
    <property type="project" value="UniProtKB-KW"/>
</dbReference>
<dbReference type="GO" id="GO:0046872">
    <property type="term" value="F:metal ion binding"/>
    <property type="evidence" value="ECO:0007669"/>
    <property type="project" value="UniProtKB-KW"/>
</dbReference>
<dbReference type="InterPro" id="IPR013840">
    <property type="entry name" value="DNAligase_N"/>
</dbReference>
<dbReference type="GO" id="GO:0006281">
    <property type="term" value="P:DNA repair"/>
    <property type="evidence" value="ECO:0007669"/>
    <property type="project" value="UniProtKB-KW"/>
</dbReference>